<evidence type="ECO:0000313" key="2">
    <source>
        <dbReference type="EMBL" id="PLS02458.1"/>
    </source>
</evidence>
<keyword evidence="1" id="KW-1133">Transmembrane helix</keyword>
<name>A0A2N5HAB5_9BACI</name>
<accession>A0A2N5HAB5</accession>
<proteinExistence type="predicted"/>
<organism evidence="2 3">
    <name type="scientific">Neobacillus cucumis</name>
    <dbReference type="NCBI Taxonomy" id="1740721"/>
    <lineage>
        <taxon>Bacteria</taxon>
        <taxon>Bacillati</taxon>
        <taxon>Bacillota</taxon>
        <taxon>Bacilli</taxon>
        <taxon>Bacillales</taxon>
        <taxon>Bacillaceae</taxon>
        <taxon>Neobacillus</taxon>
    </lineage>
</organism>
<reference evidence="2 3" key="1">
    <citation type="submission" date="2017-11" db="EMBL/GenBank/DDBJ databases">
        <title>Comparitive Functional Genomics of Dry Heat Resistant strains isolated from the Viking Spacecraft.</title>
        <authorList>
            <person name="Seuylemezian A."/>
            <person name="Cooper K."/>
            <person name="Vaishampayan P."/>
        </authorList>
    </citation>
    <scope>NUCLEOTIDE SEQUENCE [LARGE SCALE GENOMIC DNA]</scope>
    <source>
        <strain evidence="2 3">V32-6</strain>
    </source>
</reference>
<sequence length="100" mass="11661">MKILLILGSIFIPLLMVVLQRKWLKSQKFFHLAAILSALIFGNISSTAIYNIIKDDTVFMTNIHSIFLNPFFLITGAYLGLYVLYILILQFFNQWFRDNI</sequence>
<dbReference type="OrthoDB" id="2382012at2"/>
<dbReference type="AlphaFoldDB" id="A0A2N5HAB5"/>
<keyword evidence="1" id="KW-0472">Membrane</keyword>
<dbReference type="Proteomes" id="UP000234950">
    <property type="component" value="Unassembled WGS sequence"/>
</dbReference>
<feature type="transmembrane region" description="Helical" evidence="1">
    <location>
        <begin position="71"/>
        <end position="92"/>
    </location>
</feature>
<keyword evidence="1" id="KW-0812">Transmembrane</keyword>
<gene>
    <name evidence="2" type="ORF">CVD27_20110</name>
</gene>
<evidence type="ECO:0000256" key="1">
    <source>
        <dbReference type="SAM" id="Phobius"/>
    </source>
</evidence>
<comment type="caution">
    <text evidence="2">The sequence shown here is derived from an EMBL/GenBank/DDBJ whole genome shotgun (WGS) entry which is preliminary data.</text>
</comment>
<keyword evidence="3" id="KW-1185">Reference proteome</keyword>
<protein>
    <submittedName>
        <fullName evidence="2">Transposase</fullName>
    </submittedName>
</protein>
<evidence type="ECO:0000313" key="3">
    <source>
        <dbReference type="Proteomes" id="UP000234950"/>
    </source>
</evidence>
<feature type="transmembrane region" description="Helical" evidence="1">
    <location>
        <begin position="29"/>
        <end position="50"/>
    </location>
</feature>
<dbReference type="EMBL" id="PGVE01000072">
    <property type="protein sequence ID" value="PLS02458.1"/>
    <property type="molecule type" value="Genomic_DNA"/>
</dbReference>